<evidence type="ECO:0000256" key="1">
    <source>
        <dbReference type="SAM" id="MobiDB-lite"/>
    </source>
</evidence>
<evidence type="ECO:0000313" key="2">
    <source>
        <dbReference type="EMBL" id="OBB92883.1"/>
    </source>
</evidence>
<name>A0A1A0W973_MYCPR</name>
<comment type="caution">
    <text evidence="2">The sequence shown here is derived from an EMBL/GenBank/DDBJ whole genome shotgun (WGS) entry which is preliminary data.</text>
</comment>
<organism evidence="2 3">
    <name type="scientific">Mycolicibacterium peregrinum</name>
    <name type="common">Mycobacterium peregrinum</name>
    <dbReference type="NCBI Taxonomy" id="43304"/>
    <lineage>
        <taxon>Bacteria</taxon>
        <taxon>Bacillati</taxon>
        <taxon>Actinomycetota</taxon>
        <taxon>Actinomycetes</taxon>
        <taxon>Mycobacteriales</taxon>
        <taxon>Mycobacteriaceae</taxon>
        <taxon>Mycolicibacterium</taxon>
    </lineage>
</organism>
<feature type="region of interest" description="Disordered" evidence="1">
    <location>
        <begin position="1"/>
        <end position="25"/>
    </location>
</feature>
<gene>
    <name evidence="2" type="ORF">A5779_21195</name>
</gene>
<reference evidence="3" key="1">
    <citation type="submission" date="2016-06" db="EMBL/GenBank/DDBJ databases">
        <authorList>
            <person name="Sutton G."/>
            <person name="Brinkac L."/>
            <person name="Sanka R."/>
            <person name="Adams M."/>
            <person name="Lau E."/>
            <person name="Mehaffy C."/>
            <person name="Tameris M."/>
            <person name="Hatherill M."/>
            <person name="Hanekom W."/>
            <person name="Mahomed H."/>
            <person name="Mcshane H."/>
        </authorList>
    </citation>
    <scope>NUCLEOTIDE SEQUENCE [LARGE SCALE GENOMIC DNA]</scope>
    <source>
        <strain evidence="3">852002-10433_SCH5171157</strain>
    </source>
</reference>
<proteinExistence type="predicted"/>
<dbReference type="EMBL" id="LZSY01000065">
    <property type="protein sequence ID" value="OBB92883.1"/>
    <property type="molecule type" value="Genomic_DNA"/>
</dbReference>
<accession>A0A1A0W973</accession>
<dbReference type="AlphaFoldDB" id="A0A1A0W973"/>
<protein>
    <submittedName>
        <fullName evidence="2">Uncharacterized protein</fullName>
    </submittedName>
</protein>
<evidence type="ECO:0000313" key="3">
    <source>
        <dbReference type="Proteomes" id="UP000094008"/>
    </source>
</evidence>
<sequence length="231" mass="26170">MTSSVAGSRTLWHGATTPSSRICSASKGPRISVSHWMRQAVDDVYPQWLPLPAEWSPEQIERFLDQTTQRLDRMAGEMADELAATAITDWTSQHGQHPDYVTTVRLRATAMQTARETVVRQELHDQIPPTDETIDFDPPLAQPTPASEVPWNQRWNNARYRSEPGEELEDLAQRVWPDHQFSTMFQIKAAYLLIARIEDGLPVPDGPQHPLASDLAPMVYDDLRDDGYPVE</sequence>
<dbReference type="Proteomes" id="UP000094008">
    <property type="component" value="Unassembled WGS sequence"/>
</dbReference>